<dbReference type="AlphaFoldDB" id="A0AAD9IZC7"/>
<organism evidence="3 4">
    <name type="scientific">Ridgeia piscesae</name>
    <name type="common">Tubeworm</name>
    <dbReference type="NCBI Taxonomy" id="27915"/>
    <lineage>
        <taxon>Eukaryota</taxon>
        <taxon>Metazoa</taxon>
        <taxon>Spiralia</taxon>
        <taxon>Lophotrochozoa</taxon>
        <taxon>Annelida</taxon>
        <taxon>Polychaeta</taxon>
        <taxon>Sedentaria</taxon>
        <taxon>Canalipalpata</taxon>
        <taxon>Sabellida</taxon>
        <taxon>Siboglinidae</taxon>
        <taxon>Ridgeia</taxon>
    </lineage>
</organism>
<dbReference type="PROSITE" id="PS51120">
    <property type="entry name" value="LDLRB"/>
    <property type="match status" value="4"/>
</dbReference>
<dbReference type="InterPro" id="IPR050778">
    <property type="entry name" value="Cueball_EGF_LRP_Nidogen"/>
</dbReference>
<comment type="caution">
    <text evidence="3">The sequence shown here is derived from an EMBL/GenBank/DDBJ whole genome shotgun (WGS) entry which is preliminary data.</text>
</comment>
<gene>
    <name evidence="3" type="ORF">NP493_4561g00005</name>
</gene>
<dbReference type="InterPro" id="IPR000742">
    <property type="entry name" value="EGF"/>
</dbReference>
<reference evidence="3" key="1">
    <citation type="journal article" date="2023" name="Mol. Biol. Evol.">
        <title>Third-Generation Sequencing Reveals the Adaptive Role of the Epigenome in Three Deep-Sea Polychaetes.</title>
        <authorList>
            <person name="Perez M."/>
            <person name="Aroh O."/>
            <person name="Sun Y."/>
            <person name="Lan Y."/>
            <person name="Juniper S.K."/>
            <person name="Young C.R."/>
            <person name="Angers B."/>
            <person name="Qian P.Y."/>
        </authorList>
    </citation>
    <scope>NUCLEOTIDE SEQUENCE</scope>
    <source>
        <strain evidence="3">R07B-5</strain>
    </source>
</reference>
<evidence type="ECO:0000313" key="3">
    <source>
        <dbReference type="EMBL" id="KAK2143358.1"/>
    </source>
</evidence>
<evidence type="ECO:0000313" key="4">
    <source>
        <dbReference type="Proteomes" id="UP001209878"/>
    </source>
</evidence>
<dbReference type="EMBL" id="JAODUO010004546">
    <property type="protein sequence ID" value="KAK2143358.1"/>
    <property type="molecule type" value="Genomic_DNA"/>
</dbReference>
<accession>A0AAD9IZC7</accession>
<keyword evidence="4" id="KW-1185">Reference proteome</keyword>
<name>A0AAD9IZC7_RIDPI</name>
<dbReference type="InterPro" id="IPR011042">
    <property type="entry name" value="6-blade_b-propeller_TolB-like"/>
</dbReference>
<dbReference type="InterPro" id="IPR000033">
    <property type="entry name" value="LDLR_classB_rpt"/>
</dbReference>
<dbReference type="SMART" id="SM00135">
    <property type="entry name" value="LY"/>
    <property type="match status" value="7"/>
</dbReference>
<feature type="repeat" description="LDL-receptor class B" evidence="1">
    <location>
        <begin position="365"/>
        <end position="407"/>
    </location>
</feature>
<dbReference type="PANTHER" id="PTHR46513:SF40">
    <property type="entry name" value="LOW-DENSITY LIPOPROTEIN RECEPTOR-RELATED PROTEIN 6"/>
    <property type="match status" value="1"/>
</dbReference>
<feature type="domain" description="EGF-like" evidence="2">
    <location>
        <begin position="455"/>
        <end position="498"/>
    </location>
</feature>
<dbReference type="SMART" id="SM00181">
    <property type="entry name" value="EGF"/>
    <property type="match status" value="2"/>
</dbReference>
<proteinExistence type="predicted"/>
<evidence type="ECO:0000259" key="2">
    <source>
        <dbReference type="SMART" id="SM00181"/>
    </source>
</evidence>
<dbReference type="Gene3D" id="2.120.10.30">
    <property type="entry name" value="TolB, C-terminal domain"/>
    <property type="match status" value="3"/>
</dbReference>
<feature type="domain" description="EGF-like" evidence="2">
    <location>
        <begin position="151"/>
        <end position="190"/>
    </location>
</feature>
<feature type="repeat" description="LDL-receptor class B" evidence="1">
    <location>
        <begin position="236"/>
        <end position="278"/>
    </location>
</feature>
<feature type="repeat" description="LDL-receptor class B" evidence="1">
    <location>
        <begin position="322"/>
        <end position="364"/>
    </location>
</feature>
<dbReference type="FunFam" id="2.120.10.30:FF:000001">
    <property type="entry name" value="Low-density lipoprotein receptor-related protein 6"/>
    <property type="match status" value="1"/>
</dbReference>
<sequence>MRSGSWSMMMVRSAPVFLLMRSMDRRCQSVQYRRLPVLHGLCHSRDCVVGDYLYCTDCVTLETVVVGDYLYCTDCVTLETVLLRLPVLHGLCHSRDCVIVGDYLYCTDWQRRSIERISKKTGADRTIIIDQLPDLMGLKAVDVTRVEGTNACSHNDNGCSHLCLNRPAPKGPICACPMGLELLANGKTCIEPEAFLLFSRRADIRRISLETKHNDIVIPLAGVKEASALDFDINDSRIYWTDISLKSISRAFMNGSALEQVVLHGLQFPEGLAVDWVARNLYWTDTGTNRIEMSRLDGSSRRVLLWADLNGPRSIALDPPEGFMYWIDWGTDHKIERALLDGTDRHQLVSNTGRINGLTIDFTDRRLYWTNLDSQMIETSDLLGNQIRPVISDDIPHPFGLTQYMDYLYWTDWNTRSIERANKTTGSNRTRIQGDLDYVMDILVFHASRQSGWNPCGINSGGCSHLCIAHPARHMSRLTHRCACPSHYTLAPDEKACLPPDNFLLFSQNRRISPSMFLHANQHGSNFVLYDIAIDPYSRHLYWSDSRNNVINVTRLDTT</sequence>
<protein>
    <recommendedName>
        <fullName evidence="2">EGF-like domain-containing protein</fullName>
    </recommendedName>
</protein>
<dbReference type="PANTHER" id="PTHR46513">
    <property type="entry name" value="VITELLOGENIN RECEPTOR-LIKE PROTEIN-RELATED-RELATED"/>
    <property type="match status" value="1"/>
</dbReference>
<dbReference type="Pfam" id="PF14670">
    <property type="entry name" value="FXa_inhibition"/>
    <property type="match status" value="2"/>
</dbReference>
<dbReference type="Pfam" id="PF00058">
    <property type="entry name" value="Ldl_recept_b"/>
    <property type="match status" value="5"/>
</dbReference>
<feature type="non-terminal residue" evidence="3">
    <location>
        <position position="1"/>
    </location>
</feature>
<dbReference type="Proteomes" id="UP001209878">
    <property type="component" value="Unassembled WGS sequence"/>
</dbReference>
<dbReference type="SUPFAM" id="SSF63825">
    <property type="entry name" value="YWTD domain"/>
    <property type="match status" value="1"/>
</dbReference>
<evidence type="ECO:0000256" key="1">
    <source>
        <dbReference type="PROSITE-ProRule" id="PRU00461"/>
    </source>
</evidence>
<feature type="repeat" description="LDL-receptor class B" evidence="1">
    <location>
        <begin position="279"/>
        <end position="321"/>
    </location>
</feature>
<dbReference type="SUPFAM" id="SSF57196">
    <property type="entry name" value="EGF/Laminin"/>
    <property type="match status" value="2"/>
</dbReference>